<dbReference type="eggNOG" id="ENOG502SAXM">
    <property type="taxonomic scope" value="Eukaryota"/>
</dbReference>
<gene>
    <name evidence="2" type="primary">Mo03552</name>
    <name evidence="2" type="ORF">E5Q_03552</name>
</gene>
<feature type="compositionally biased region" description="Polar residues" evidence="1">
    <location>
        <begin position="164"/>
        <end position="183"/>
    </location>
</feature>
<dbReference type="HOGENOM" id="CLU_578825_0_0_1"/>
<evidence type="ECO:0000313" key="3">
    <source>
        <dbReference type="Proteomes" id="UP000009131"/>
    </source>
</evidence>
<reference evidence="2 3" key="2">
    <citation type="journal article" date="2012" name="Open Biol.">
        <title>Characteristics of nucleosomes and linker DNA regions on the genome of the basidiomycete Mixia osmundae revealed by mono- and dinucleosome mapping.</title>
        <authorList>
            <person name="Nishida H."/>
            <person name="Kondo S."/>
            <person name="Matsumoto T."/>
            <person name="Suzuki Y."/>
            <person name="Yoshikawa H."/>
            <person name="Taylor T.D."/>
            <person name="Sugiyama J."/>
        </authorList>
    </citation>
    <scope>NUCLEOTIDE SEQUENCE [LARGE SCALE GENOMIC DNA]</scope>
    <source>
        <strain evidence="3">CBS 9802 / IAM 14324 / JCM 22182 / KY 12970</strain>
    </source>
</reference>
<comment type="caution">
    <text evidence="2">The sequence shown here is derived from an EMBL/GenBank/DDBJ whole genome shotgun (WGS) entry which is preliminary data.</text>
</comment>
<dbReference type="RefSeq" id="XP_014567163.1">
    <property type="nucleotide sequence ID" value="XM_014711677.1"/>
</dbReference>
<name>G7E1W6_MIXOS</name>
<feature type="region of interest" description="Disordered" evidence="1">
    <location>
        <begin position="155"/>
        <end position="183"/>
    </location>
</feature>
<evidence type="ECO:0000313" key="2">
    <source>
        <dbReference type="EMBL" id="GAA96879.1"/>
    </source>
</evidence>
<dbReference type="AlphaFoldDB" id="G7E1W6"/>
<proteinExistence type="predicted"/>
<feature type="region of interest" description="Disordered" evidence="1">
    <location>
        <begin position="278"/>
        <end position="333"/>
    </location>
</feature>
<evidence type="ECO:0000256" key="1">
    <source>
        <dbReference type="SAM" id="MobiDB-lite"/>
    </source>
</evidence>
<dbReference type="OrthoDB" id="3269398at2759"/>
<dbReference type="InParanoid" id="G7E1W6"/>
<feature type="compositionally biased region" description="Basic residues" evidence="1">
    <location>
        <begin position="200"/>
        <end position="211"/>
    </location>
</feature>
<dbReference type="EMBL" id="BABT02000108">
    <property type="protein sequence ID" value="GAA96879.1"/>
    <property type="molecule type" value="Genomic_DNA"/>
</dbReference>
<feature type="region of interest" description="Disordered" evidence="1">
    <location>
        <begin position="196"/>
        <end position="224"/>
    </location>
</feature>
<protein>
    <submittedName>
        <fullName evidence="2">Uncharacterized protein</fullName>
    </submittedName>
</protein>
<organism evidence="2 3">
    <name type="scientific">Mixia osmundae (strain CBS 9802 / IAM 14324 / JCM 22182 / KY 12970)</name>
    <dbReference type="NCBI Taxonomy" id="764103"/>
    <lineage>
        <taxon>Eukaryota</taxon>
        <taxon>Fungi</taxon>
        <taxon>Dikarya</taxon>
        <taxon>Basidiomycota</taxon>
        <taxon>Pucciniomycotina</taxon>
        <taxon>Mixiomycetes</taxon>
        <taxon>Mixiales</taxon>
        <taxon>Mixiaceae</taxon>
        <taxon>Mixia</taxon>
    </lineage>
</organism>
<dbReference type="Proteomes" id="UP000009131">
    <property type="component" value="Unassembled WGS sequence"/>
</dbReference>
<reference evidence="2 3" key="1">
    <citation type="journal article" date="2011" name="J. Gen. Appl. Microbiol.">
        <title>Draft genome sequencing of the enigmatic basidiomycete Mixia osmundae.</title>
        <authorList>
            <person name="Nishida H."/>
            <person name="Nagatsuka Y."/>
            <person name="Sugiyama J."/>
        </authorList>
    </citation>
    <scope>NUCLEOTIDE SEQUENCE [LARGE SCALE GENOMIC DNA]</scope>
    <source>
        <strain evidence="3">CBS 9802 / IAM 14324 / JCM 22182 / KY 12970</strain>
    </source>
</reference>
<accession>G7E1W6</accession>
<sequence>MSDVPKSATVPCLSSLRRERDDAIRRWSATSAATVATYYYGADSSIASHRSRSAVHTLPRLDTQAGASATVHAGSDEQRDSSDSAISLPIFYTPSLISPNAIQSVQVPSDGSSEARCFVYGHLPDFPQTVAGSSTGSYSPSCQSDPLEALRGAASFDTNRSDPSDQPQRYSGYSSCSSLAPSPAESAQSLLDALAETPRRTARHPLTPRRPARNERDETPRRVPALIVSSASPAQTIISSHELQDVIDRTVHATNEYVADARFAHGISTDTCSTSTFTDSSSARLLIQSPPTKPRPATSPASEPKTSPFEHRPRRHSSAQEPSSPTCDRQSKHYDKSVYSGPSFLDLPADAPEFITLLIDQEGFREVSIRLRVSAIDPVSELIAYAASTEAGYPYHHGAFQNPPALRRVCRDSDLARDFLGRNASLAIRTAGTFAVEGVEKKLPWRFVYCVRDRLSLLGQPVRREKASWVTN</sequence>
<feature type="compositionally biased region" description="Basic and acidic residues" evidence="1">
    <location>
        <begin position="212"/>
        <end position="221"/>
    </location>
</feature>
<keyword evidence="3" id="KW-1185">Reference proteome</keyword>
<feature type="compositionally biased region" description="Polar residues" evidence="1">
    <location>
        <begin position="319"/>
        <end position="328"/>
    </location>
</feature>